<dbReference type="EMBL" id="JAXAVX010000006">
    <property type="protein sequence ID" value="MDX8152453.1"/>
    <property type="molecule type" value="Genomic_DNA"/>
</dbReference>
<dbReference type="InterPro" id="IPR008984">
    <property type="entry name" value="SMAD_FHA_dom_sf"/>
</dbReference>
<dbReference type="Pfam" id="PF00498">
    <property type="entry name" value="FHA"/>
    <property type="match status" value="1"/>
</dbReference>
<keyword evidence="1" id="KW-0597">Phosphoprotein</keyword>
<evidence type="ECO:0000259" key="3">
    <source>
        <dbReference type="PROSITE" id="PS50006"/>
    </source>
</evidence>
<dbReference type="RefSeq" id="WP_319954609.1">
    <property type="nucleotide sequence ID" value="NZ_JAXAVX010000006.1"/>
</dbReference>
<gene>
    <name evidence="4" type="ORF">SK069_12665</name>
</gene>
<name>A0ABU4VKX6_9ACTN</name>
<organism evidence="4 5">
    <name type="scientific">Patulibacter brassicae</name>
    <dbReference type="NCBI Taxonomy" id="1705717"/>
    <lineage>
        <taxon>Bacteria</taxon>
        <taxon>Bacillati</taxon>
        <taxon>Actinomycetota</taxon>
        <taxon>Thermoleophilia</taxon>
        <taxon>Solirubrobacterales</taxon>
        <taxon>Patulibacteraceae</taxon>
        <taxon>Patulibacter</taxon>
    </lineage>
</organism>
<feature type="compositionally biased region" description="Pro residues" evidence="2">
    <location>
        <begin position="126"/>
        <end position="136"/>
    </location>
</feature>
<dbReference type="InterPro" id="IPR050923">
    <property type="entry name" value="Cell_Proc_Reg/RNA_Proc"/>
</dbReference>
<feature type="domain" description="FHA" evidence="3">
    <location>
        <begin position="203"/>
        <end position="252"/>
    </location>
</feature>
<comment type="caution">
    <text evidence="4">The sequence shown here is derived from an EMBL/GenBank/DDBJ whole genome shotgun (WGS) entry which is preliminary data.</text>
</comment>
<dbReference type="Gene3D" id="3.30.2320.60">
    <property type="entry name" value="FhaA, phosphopeptide-binding domain (DUF3662)"/>
    <property type="match status" value="1"/>
</dbReference>
<evidence type="ECO:0000313" key="5">
    <source>
        <dbReference type="Proteomes" id="UP001277761"/>
    </source>
</evidence>
<dbReference type="CDD" id="cd00060">
    <property type="entry name" value="FHA"/>
    <property type="match status" value="1"/>
</dbReference>
<dbReference type="SUPFAM" id="SSF49879">
    <property type="entry name" value="SMAD/FHA domain"/>
    <property type="match status" value="1"/>
</dbReference>
<dbReference type="Pfam" id="PF12401">
    <property type="entry name" value="FhaA_N"/>
    <property type="match status" value="1"/>
</dbReference>
<accession>A0ABU4VKX6</accession>
<feature type="compositionally biased region" description="Low complexity" evidence="2">
    <location>
        <begin position="174"/>
        <end position="183"/>
    </location>
</feature>
<feature type="region of interest" description="Disordered" evidence="2">
    <location>
        <begin position="103"/>
        <end position="183"/>
    </location>
</feature>
<evidence type="ECO:0000256" key="2">
    <source>
        <dbReference type="SAM" id="MobiDB-lite"/>
    </source>
</evidence>
<dbReference type="Proteomes" id="UP001277761">
    <property type="component" value="Unassembled WGS sequence"/>
</dbReference>
<dbReference type="InterPro" id="IPR042287">
    <property type="entry name" value="FhaA_N_sf"/>
</dbReference>
<evidence type="ECO:0000313" key="4">
    <source>
        <dbReference type="EMBL" id="MDX8152453.1"/>
    </source>
</evidence>
<evidence type="ECO:0000256" key="1">
    <source>
        <dbReference type="ARBA" id="ARBA00022553"/>
    </source>
</evidence>
<dbReference type="InterPro" id="IPR000253">
    <property type="entry name" value="FHA_dom"/>
</dbReference>
<dbReference type="Gene3D" id="2.60.200.20">
    <property type="match status" value="1"/>
</dbReference>
<dbReference type="InterPro" id="IPR022128">
    <property type="entry name" value="FhaA_N"/>
</dbReference>
<dbReference type="SMART" id="SM00240">
    <property type="entry name" value="FHA"/>
    <property type="match status" value="1"/>
</dbReference>
<protein>
    <submittedName>
        <fullName evidence="4">DUF3662 and FHA domain-containing protein</fullName>
    </submittedName>
</protein>
<dbReference type="PROSITE" id="PS50006">
    <property type="entry name" value="FHA_DOMAIN"/>
    <property type="match status" value="1"/>
</dbReference>
<keyword evidence="5" id="KW-1185">Reference proteome</keyword>
<dbReference type="PANTHER" id="PTHR23308">
    <property type="entry name" value="NUCLEAR INHIBITOR OF PROTEIN PHOSPHATASE-1"/>
    <property type="match status" value="1"/>
</dbReference>
<proteinExistence type="predicted"/>
<sequence>MLRDIESKLAGLVEGTFGRLFRSEVTPAELARGLAREMEATRRQGLDRTWAAHHYDVYLSPDDHDRILRLGPSLLEELSNHLLVHAREQRYALAHTPVVRLHRGDELPPSRYGVAAIHEDPDDEPPAPSPARPAEPPADHAAPIPAPRQPTGPVAEPRRARSGRVPTPPGGAPGAARPRAGAPPRSLVVVLEGRREPIGPDGGVIGRSRECDVVIASAEVSRRHCEIRPGRDGWTIDDLGSTNGVVVDGVPVQPGRPAPLRPGAQLELGTIVARVEAGA</sequence>
<reference evidence="4 5" key="1">
    <citation type="submission" date="2023-11" db="EMBL/GenBank/DDBJ databases">
        <authorList>
            <person name="Xu M."/>
            <person name="Jiang T."/>
        </authorList>
    </citation>
    <scope>NUCLEOTIDE SEQUENCE [LARGE SCALE GENOMIC DNA]</scope>
    <source>
        <strain evidence="4 5">SD</strain>
    </source>
</reference>